<feature type="compositionally biased region" description="Basic and acidic residues" evidence="1">
    <location>
        <begin position="1"/>
        <end position="13"/>
    </location>
</feature>
<evidence type="ECO:0000313" key="3">
    <source>
        <dbReference type="Proteomes" id="UP000253153"/>
    </source>
</evidence>
<evidence type="ECO:0000313" key="2">
    <source>
        <dbReference type="EMBL" id="RBR06637.1"/>
    </source>
</evidence>
<reference evidence="2 3" key="1">
    <citation type="submission" date="2018-06" db="EMBL/GenBank/DDBJ databases">
        <title>Fusarium incarnatum-equiseti species complex species 28.</title>
        <authorList>
            <person name="Gardiner D.M."/>
        </authorList>
    </citation>
    <scope>NUCLEOTIDE SEQUENCE [LARGE SCALE GENOMIC DNA]</scope>
    <source>
        <strain evidence="2 3">FIESC_28</strain>
    </source>
</reference>
<evidence type="ECO:0000256" key="1">
    <source>
        <dbReference type="SAM" id="MobiDB-lite"/>
    </source>
</evidence>
<gene>
    <name evidence="2" type="ORF">FIESC28_10971</name>
</gene>
<feature type="compositionally biased region" description="Basic and acidic residues" evidence="1">
    <location>
        <begin position="515"/>
        <end position="526"/>
    </location>
</feature>
<comment type="caution">
    <text evidence="2">The sequence shown here is derived from an EMBL/GenBank/DDBJ whole genome shotgun (WGS) entry which is preliminary data.</text>
</comment>
<organism evidence="2 3">
    <name type="scientific">Fusarium coffeatum</name>
    <dbReference type="NCBI Taxonomy" id="231269"/>
    <lineage>
        <taxon>Eukaryota</taxon>
        <taxon>Fungi</taxon>
        <taxon>Dikarya</taxon>
        <taxon>Ascomycota</taxon>
        <taxon>Pezizomycotina</taxon>
        <taxon>Sordariomycetes</taxon>
        <taxon>Hypocreomycetidae</taxon>
        <taxon>Hypocreales</taxon>
        <taxon>Nectriaceae</taxon>
        <taxon>Fusarium</taxon>
        <taxon>Fusarium incarnatum-equiseti species complex</taxon>
    </lineage>
</organism>
<feature type="region of interest" description="Disordered" evidence="1">
    <location>
        <begin position="1"/>
        <end position="42"/>
    </location>
</feature>
<name>A0A366QP72_9HYPO</name>
<feature type="region of interest" description="Disordered" evidence="1">
    <location>
        <begin position="513"/>
        <end position="534"/>
    </location>
</feature>
<dbReference type="OrthoDB" id="2121009at2759"/>
<proteinExistence type="predicted"/>
<dbReference type="Proteomes" id="UP000253153">
    <property type="component" value="Unassembled WGS sequence"/>
</dbReference>
<dbReference type="AlphaFoldDB" id="A0A366QP72"/>
<dbReference type="RefSeq" id="XP_031010831.1">
    <property type="nucleotide sequence ID" value="XM_031165101.1"/>
</dbReference>
<protein>
    <submittedName>
        <fullName evidence="2">Uncharacterized protein</fullName>
    </submittedName>
</protein>
<dbReference type="GeneID" id="42000397"/>
<dbReference type="EMBL" id="QKXC01000341">
    <property type="protein sequence ID" value="RBR06637.1"/>
    <property type="molecule type" value="Genomic_DNA"/>
</dbReference>
<accession>A0A366QP72</accession>
<sequence length="1015" mass="114498">MRSKDQDLHDRNPPGRIVTSQSMIPRRRAASFSKGTTLPPERFLPRQRSQTLPPLETQYVSRQALRSRLYMADDMSESITQNIIPGQDIDGTRIPLHEWLHHPILITDEQVARMIPIELSTKSSPKLDSGSVCYLRSWPMQASQLSKIVDELRKSGYGDMVDLWTLTLGSCKPTTTVTVRYSYVRENVWTYEDVVKEDLRREYIISTANQAVARVGVDGLSPLAICGLEPPLESIKDGSHILDGMRASSGFLRSILTYMASLETDGYDNSIKPFENLVSFNQLLNWPNLNSDQKRRSRLLFDSWLETIQPLVVVTFGKHVYAWLCQPSRRLSPPDSLIEEVGIPQVLEVPGIQCPMVVIPHLHPGNYVRHPTTASLDKLFWYPWVATCVYLDTAIHLLSCSESLFSSRETLLAELSLETGRKLERVEYFKVLRRAKDQFVAATKLNTSAIMASRKLSSETGLIVSETQIPTTFSISEDRRLVLDLYLSHKVISLEDVHPPNLTAVVMESRKRPRATFEEDHQDNSRAKLKSNNWGPTDSTLERWRKVHDFIKNHESLPQWRDRVSKYKHLFVVASSVHRYTGGLIVVEVPLYATPPFEWEHDRNLFYSELSKCVKSFQNAVINSYIQRLPDGLLQRNWTAPSPLSYCSEALAMGGNTSSKQNQDQAHVVSSLFTTVSHSTHPLYRYKLALERCGQTCGPPNSPDRRQQAEALFSDGVASLCGWAAGKMEWVEFLQGLKENTWIAASMEVRGPDHPQPERQKFIAAFFENSTGDRAFGTTLEEMLQAASQKFMVQQSHWLASQTRGKIGKSPVLGLQSIDGHDVEVSQRGRLRLKYKAKDGSILSGDFKLGPSIAPLERDDTRTIHFTELGIDLRTAAGFTLKVPVHNSMCTLPLSVMGNHQNGQDFLSLWKAVRGEPVSSPFSLSSSVFASEESRYPVELCLSPNGKQGSRPPTKRPEVNQPLGHDDALWLLKQFVDIRLPRGGDFWTGSKEDFPQGTDDVAGFIEYVLTLRSIF</sequence>
<keyword evidence="3" id="KW-1185">Reference proteome</keyword>